<feature type="compositionally biased region" description="Basic and acidic residues" evidence="1">
    <location>
        <begin position="299"/>
        <end position="310"/>
    </location>
</feature>
<dbReference type="PANTHER" id="PTHR23153">
    <property type="entry name" value="UBX-RELATED"/>
    <property type="match status" value="1"/>
</dbReference>
<accession>A0A0M0JC61</accession>
<dbReference type="EMBL" id="JWZX01003154">
    <property type="protein sequence ID" value="KOO23808.1"/>
    <property type="molecule type" value="Genomic_DNA"/>
</dbReference>
<name>A0A0M0JC61_9EUKA</name>
<dbReference type="PROSITE" id="PS50033">
    <property type="entry name" value="UBX"/>
    <property type="match status" value="1"/>
</dbReference>
<sequence length="310" mass="33571">CLGIIRKLIGNVRDHPDDPKYRKVRLTNPKIAEALGGLLEGLALLSACGFTFDATGEYAEMSDAGAGATAALEAACTALDEAIACAASGGPPVPVGPFDVKVLVAPEGGAPMRFDEVGDDFYQITPAEAKALLDLAAAKRKEEEQFKTRETRELEAARRKRVYRKAMIRVRFPDGVVLQGTFSSSATVGAVLAWVESSMREPGHAFELAIARGQPLKELSETLETAQLCPAALLNFRSPSEEMLQPPYVHAQLMQQAQVLGQEQIEIPQGLTVEEARAWQEARDGARRTKPSAYGRPGEGGEGRRPRWMK</sequence>
<dbReference type="InterPro" id="IPR036339">
    <property type="entry name" value="PUB-like_dom_sf"/>
</dbReference>
<dbReference type="PANTHER" id="PTHR23153:SF38">
    <property type="entry name" value="UBX DOMAIN-CONTAINING PROTEIN 6"/>
    <property type="match status" value="1"/>
</dbReference>
<evidence type="ECO:0000259" key="2">
    <source>
        <dbReference type="PROSITE" id="PS50033"/>
    </source>
</evidence>
<dbReference type="InterPro" id="IPR001012">
    <property type="entry name" value="UBX_dom"/>
</dbReference>
<dbReference type="InterPro" id="IPR018997">
    <property type="entry name" value="PUB_domain"/>
</dbReference>
<evidence type="ECO:0000313" key="4">
    <source>
        <dbReference type="Proteomes" id="UP000037460"/>
    </source>
</evidence>
<dbReference type="Pfam" id="PF00789">
    <property type="entry name" value="UBX"/>
    <property type="match status" value="1"/>
</dbReference>
<organism evidence="3 4">
    <name type="scientific">Chrysochromulina tobinii</name>
    <dbReference type="NCBI Taxonomy" id="1460289"/>
    <lineage>
        <taxon>Eukaryota</taxon>
        <taxon>Haptista</taxon>
        <taxon>Haptophyta</taxon>
        <taxon>Prymnesiophyceae</taxon>
        <taxon>Prymnesiales</taxon>
        <taxon>Chrysochromulinaceae</taxon>
        <taxon>Chrysochromulina</taxon>
    </lineage>
</organism>
<dbReference type="GO" id="GO:0005737">
    <property type="term" value="C:cytoplasm"/>
    <property type="evidence" value="ECO:0007669"/>
    <property type="project" value="TreeGrafter"/>
</dbReference>
<evidence type="ECO:0000256" key="1">
    <source>
        <dbReference type="SAM" id="MobiDB-lite"/>
    </source>
</evidence>
<feature type="non-terminal residue" evidence="3">
    <location>
        <position position="1"/>
    </location>
</feature>
<dbReference type="CDD" id="cd09212">
    <property type="entry name" value="PUB"/>
    <property type="match status" value="1"/>
</dbReference>
<dbReference type="SUPFAM" id="SSF54236">
    <property type="entry name" value="Ubiquitin-like"/>
    <property type="match status" value="1"/>
</dbReference>
<proteinExistence type="predicted"/>
<dbReference type="AlphaFoldDB" id="A0A0M0JC61"/>
<keyword evidence="4" id="KW-1185">Reference proteome</keyword>
<dbReference type="Proteomes" id="UP000037460">
    <property type="component" value="Unassembled WGS sequence"/>
</dbReference>
<comment type="caution">
    <text evidence="3">The sequence shown here is derived from an EMBL/GenBank/DDBJ whole genome shotgun (WGS) entry which is preliminary data.</text>
</comment>
<gene>
    <name evidence="3" type="ORF">Ctob_006620</name>
</gene>
<dbReference type="Pfam" id="PF09409">
    <property type="entry name" value="PUB"/>
    <property type="match status" value="1"/>
</dbReference>
<dbReference type="OrthoDB" id="548678at2759"/>
<feature type="region of interest" description="Disordered" evidence="1">
    <location>
        <begin position="281"/>
        <end position="310"/>
    </location>
</feature>
<dbReference type="Gene3D" id="1.20.58.2190">
    <property type="match status" value="1"/>
</dbReference>
<reference evidence="4" key="1">
    <citation type="journal article" date="2015" name="PLoS Genet.">
        <title>Genome Sequence and Transcriptome Analyses of Chrysochromulina tobin: Metabolic Tools for Enhanced Algal Fitness in the Prominent Order Prymnesiales (Haptophyceae).</title>
        <authorList>
            <person name="Hovde B.T."/>
            <person name="Deodato C.R."/>
            <person name="Hunsperger H.M."/>
            <person name="Ryken S.A."/>
            <person name="Yost W."/>
            <person name="Jha R.K."/>
            <person name="Patterson J."/>
            <person name="Monnat R.J. Jr."/>
            <person name="Barlow S.B."/>
            <person name="Starkenburg S.R."/>
            <person name="Cattolico R.A."/>
        </authorList>
    </citation>
    <scope>NUCLEOTIDE SEQUENCE</scope>
    <source>
        <strain evidence="4">CCMP291</strain>
    </source>
</reference>
<protein>
    <submittedName>
        <fullName evidence="3">Ubx domain-containing protein 6-like protein</fullName>
    </submittedName>
</protein>
<dbReference type="Gene3D" id="3.10.20.90">
    <property type="entry name" value="Phosphatidylinositol 3-kinase Catalytic Subunit, Chain A, domain 1"/>
    <property type="match status" value="1"/>
</dbReference>
<evidence type="ECO:0000313" key="3">
    <source>
        <dbReference type="EMBL" id="KOO23808.1"/>
    </source>
</evidence>
<feature type="domain" description="UBX" evidence="2">
    <location>
        <begin position="168"/>
        <end position="236"/>
    </location>
</feature>
<dbReference type="SUPFAM" id="SSF143503">
    <property type="entry name" value="PUG domain-like"/>
    <property type="match status" value="1"/>
</dbReference>
<dbReference type="InterPro" id="IPR029071">
    <property type="entry name" value="Ubiquitin-like_domsf"/>
</dbReference>
<dbReference type="SMART" id="SM00580">
    <property type="entry name" value="PUG"/>
    <property type="match status" value="1"/>
</dbReference>